<comment type="caution">
    <text evidence="1">The sequence shown here is derived from an EMBL/GenBank/DDBJ whole genome shotgun (WGS) entry which is preliminary data.</text>
</comment>
<gene>
    <name evidence="1" type="ORF">SDC9_139566</name>
</gene>
<reference evidence="1" key="1">
    <citation type="submission" date="2019-08" db="EMBL/GenBank/DDBJ databases">
        <authorList>
            <person name="Kucharzyk K."/>
            <person name="Murdoch R.W."/>
            <person name="Higgins S."/>
            <person name="Loffler F."/>
        </authorList>
    </citation>
    <scope>NUCLEOTIDE SEQUENCE</scope>
</reference>
<protein>
    <submittedName>
        <fullName evidence="1">Uncharacterized protein</fullName>
    </submittedName>
</protein>
<organism evidence="1">
    <name type="scientific">bioreactor metagenome</name>
    <dbReference type="NCBI Taxonomy" id="1076179"/>
    <lineage>
        <taxon>unclassified sequences</taxon>
        <taxon>metagenomes</taxon>
        <taxon>ecological metagenomes</taxon>
    </lineage>
</organism>
<proteinExistence type="predicted"/>
<sequence length="68" mass="7553">MCDRNNDGIHISNIIHTDKIKTIKAFCLFSVGTDITDAGGNIIFFQFIDNVNDAGVTCIRTILFKCKT</sequence>
<evidence type="ECO:0000313" key="1">
    <source>
        <dbReference type="EMBL" id="MPM92431.1"/>
    </source>
</evidence>
<dbReference type="AlphaFoldDB" id="A0A645DSY4"/>
<dbReference type="EMBL" id="VSSQ01039367">
    <property type="protein sequence ID" value="MPM92431.1"/>
    <property type="molecule type" value="Genomic_DNA"/>
</dbReference>
<name>A0A645DSY4_9ZZZZ</name>
<accession>A0A645DSY4</accession>